<dbReference type="VEuPathDB" id="FungiDB:EYZ11_009603"/>
<dbReference type="GO" id="GO:0005634">
    <property type="term" value="C:nucleus"/>
    <property type="evidence" value="ECO:0007669"/>
    <property type="project" value="UniProtKB-SubCell"/>
</dbReference>
<comment type="caution">
    <text evidence="8">The sequence shown here is derived from an EMBL/GenBank/DDBJ whole genome shotgun (WGS) entry which is preliminary data.</text>
</comment>
<evidence type="ECO:0000256" key="3">
    <source>
        <dbReference type="ARBA" id="ARBA00023015"/>
    </source>
</evidence>
<dbReference type="EMBL" id="SOSA01000464">
    <property type="protein sequence ID" value="THC90931.1"/>
    <property type="molecule type" value="Genomic_DNA"/>
</dbReference>
<keyword evidence="6" id="KW-0539">Nucleus</keyword>
<evidence type="ECO:0000256" key="4">
    <source>
        <dbReference type="ARBA" id="ARBA00023125"/>
    </source>
</evidence>
<evidence type="ECO:0000313" key="8">
    <source>
        <dbReference type="EMBL" id="THC90931.1"/>
    </source>
</evidence>
<evidence type="ECO:0000256" key="1">
    <source>
        <dbReference type="ARBA" id="ARBA00004123"/>
    </source>
</evidence>
<keyword evidence="4" id="KW-0238">DNA-binding</keyword>
<evidence type="ECO:0000256" key="6">
    <source>
        <dbReference type="ARBA" id="ARBA00023242"/>
    </source>
</evidence>
<evidence type="ECO:0000256" key="5">
    <source>
        <dbReference type="ARBA" id="ARBA00023163"/>
    </source>
</evidence>
<accession>A0A4S3JCV9</accession>
<evidence type="ECO:0000256" key="2">
    <source>
        <dbReference type="ARBA" id="ARBA00022833"/>
    </source>
</evidence>
<keyword evidence="2" id="KW-0862">Zinc</keyword>
<proteinExistence type="predicted"/>
<reference evidence="8 9" key="1">
    <citation type="submission" date="2019-03" db="EMBL/GenBank/DDBJ databases">
        <title>The genome sequence of a newly discovered highly antifungal drug resistant Aspergillus species, Aspergillus tanneri NIH 1004.</title>
        <authorList>
            <person name="Mounaud S."/>
            <person name="Singh I."/>
            <person name="Joardar V."/>
            <person name="Pakala S."/>
            <person name="Pakala S."/>
            <person name="Venepally P."/>
            <person name="Hoover J."/>
            <person name="Nierman W."/>
            <person name="Chung J."/>
            <person name="Losada L."/>
        </authorList>
    </citation>
    <scope>NUCLEOTIDE SEQUENCE [LARGE SCALE GENOMIC DNA]</scope>
    <source>
        <strain evidence="8 9">NIH1004</strain>
    </source>
</reference>
<dbReference type="Proteomes" id="UP000308092">
    <property type="component" value="Unassembled WGS sequence"/>
</dbReference>
<sequence length="194" mass="21779">MKLHQPVDEDNLEYPVDEDDTDLRPTVPVSGARQDAEYWSPTVASVALFQLHDILGHVVKRLYPSKGVRKTKGQGPLRHLVSIDTVRELEGALRSWLDSLPPSYKLGQEKQAPHIERAKYELCMSYAHAQIYLYRPFLHYLTASSDGGSEGGFPASRSIRHCATYYAATGAVFDAGEETGLRFENFDNDNHPEC</sequence>
<feature type="region of interest" description="Disordered" evidence="7">
    <location>
        <begin position="1"/>
        <end position="23"/>
    </location>
</feature>
<gene>
    <name evidence="8" type="ORF">EYZ11_009603</name>
</gene>
<dbReference type="AlphaFoldDB" id="A0A4S3JCV9"/>
<keyword evidence="9" id="KW-1185">Reference proteome</keyword>
<dbReference type="STRING" id="1220188.A0A4S3JCV9"/>
<keyword evidence="5" id="KW-0804">Transcription</keyword>
<protein>
    <submittedName>
        <fullName evidence="8">Uncharacterized protein</fullName>
    </submittedName>
</protein>
<evidence type="ECO:0000256" key="7">
    <source>
        <dbReference type="SAM" id="MobiDB-lite"/>
    </source>
</evidence>
<dbReference type="CDD" id="cd12148">
    <property type="entry name" value="fungal_TF_MHR"/>
    <property type="match status" value="1"/>
</dbReference>
<comment type="subcellular location">
    <subcellularLocation>
        <location evidence="1">Nucleus</location>
    </subcellularLocation>
</comment>
<dbReference type="PANTHER" id="PTHR47540">
    <property type="entry name" value="THIAMINE REPRESSIBLE GENES REGULATORY PROTEIN THI5"/>
    <property type="match status" value="1"/>
</dbReference>
<dbReference type="PANTHER" id="PTHR47540:SF1">
    <property type="entry name" value="ACTIVATOR OF STRESS GENES 1-RELATED"/>
    <property type="match status" value="1"/>
</dbReference>
<name>A0A4S3JCV9_9EURO</name>
<feature type="compositionally biased region" description="Acidic residues" evidence="7">
    <location>
        <begin position="8"/>
        <end position="21"/>
    </location>
</feature>
<organism evidence="8 9">
    <name type="scientific">Aspergillus tanneri</name>
    <dbReference type="NCBI Taxonomy" id="1220188"/>
    <lineage>
        <taxon>Eukaryota</taxon>
        <taxon>Fungi</taxon>
        <taxon>Dikarya</taxon>
        <taxon>Ascomycota</taxon>
        <taxon>Pezizomycotina</taxon>
        <taxon>Eurotiomycetes</taxon>
        <taxon>Eurotiomycetidae</taxon>
        <taxon>Eurotiales</taxon>
        <taxon>Aspergillaceae</taxon>
        <taxon>Aspergillus</taxon>
        <taxon>Aspergillus subgen. Circumdati</taxon>
    </lineage>
</organism>
<keyword evidence="3" id="KW-0805">Transcription regulation</keyword>
<evidence type="ECO:0000313" key="9">
    <source>
        <dbReference type="Proteomes" id="UP000308092"/>
    </source>
</evidence>
<dbReference type="GO" id="GO:0045944">
    <property type="term" value="P:positive regulation of transcription by RNA polymerase II"/>
    <property type="evidence" value="ECO:0007669"/>
    <property type="project" value="TreeGrafter"/>
</dbReference>
<dbReference type="GO" id="GO:0043565">
    <property type="term" value="F:sequence-specific DNA binding"/>
    <property type="evidence" value="ECO:0007669"/>
    <property type="project" value="TreeGrafter"/>
</dbReference>
<dbReference type="InterPro" id="IPR051711">
    <property type="entry name" value="Stress_Response_Reg"/>
</dbReference>